<dbReference type="GeneID" id="103033459"/>
<keyword evidence="5 11" id="KW-0297">G-protein coupled receptor</keyword>
<dbReference type="PRINTS" id="PR00237">
    <property type="entry name" value="GPCRRHODOPSN"/>
</dbReference>
<keyword evidence="3 11" id="KW-0812">Transmembrane</keyword>
<comment type="subcellular location">
    <subcellularLocation>
        <location evidence="1">Cell membrane</location>
        <topology evidence="1">Multi-pass membrane protein</topology>
    </subcellularLocation>
</comment>
<evidence type="ECO:0000256" key="9">
    <source>
        <dbReference type="ARBA" id="ARBA00023180"/>
    </source>
</evidence>
<keyword evidence="2" id="KW-1003">Cell membrane</keyword>
<evidence type="ECO:0000256" key="2">
    <source>
        <dbReference type="ARBA" id="ARBA00022475"/>
    </source>
</evidence>
<dbReference type="KEGG" id="amex:103033459"/>
<dbReference type="RefSeq" id="XP_049334330.1">
    <property type="nucleotide sequence ID" value="XM_049478373.1"/>
</dbReference>
<feature type="transmembrane region" description="Helical" evidence="12">
    <location>
        <begin position="248"/>
        <end position="265"/>
    </location>
</feature>
<dbReference type="PANTHER" id="PTHR24249:SF381">
    <property type="entry name" value="TRACE AMINE ASSOCIATED RECEPTOR 19P-RELATED"/>
    <property type="match status" value="1"/>
</dbReference>
<keyword evidence="6 12" id="KW-0472">Membrane</keyword>
<organism evidence="14 15">
    <name type="scientific">Astyanax mexicanus</name>
    <name type="common">Blind cave fish</name>
    <name type="synonym">Astyanax fasciatus mexicanus</name>
    <dbReference type="NCBI Taxonomy" id="7994"/>
    <lineage>
        <taxon>Eukaryota</taxon>
        <taxon>Metazoa</taxon>
        <taxon>Chordata</taxon>
        <taxon>Craniata</taxon>
        <taxon>Vertebrata</taxon>
        <taxon>Euteleostomi</taxon>
        <taxon>Actinopterygii</taxon>
        <taxon>Neopterygii</taxon>
        <taxon>Teleostei</taxon>
        <taxon>Ostariophysi</taxon>
        <taxon>Characiformes</taxon>
        <taxon>Characoidei</taxon>
        <taxon>Acestrorhamphidae</taxon>
        <taxon>Acestrorhamphinae</taxon>
        <taxon>Astyanax</taxon>
    </lineage>
</organism>
<evidence type="ECO:0000256" key="5">
    <source>
        <dbReference type="ARBA" id="ARBA00023040"/>
    </source>
</evidence>
<dbReference type="GO" id="GO:0001594">
    <property type="term" value="F:trace-amine receptor activity"/>
    <property type="evidence" value="ECO:0007669"/>
    <property type="project" value="InterPro"/>
</dbReference>
<dbReference type="InterPro" id="IPR017452">
    <property type="entry name" value="GPCR_Rhodpsn_7TM"/>
</dbReference>
<feature type="transmembrane region" description="Helical" evidence="12">
    <location>
        <begin position="100"/>
        <end position="122"/>
    </location>
</feature>
<sequence>MNYTEVNQTDYCLQFACPERSVSAVYVLLYVSAAAVVLLTVFGNLLIIISVCHFKQLHTPTNMLILSLAVSDFLVGALVIPISLIWTIETCWIFSREFCIYLILTSYFLTSTSIYNVALIAVDRYFALSNPFLYTNKASVNKICFVVVCDWCVLFFYNLGVHYFNRNFKSLVMCPGDCFLVLDEIWSLVDLLFIFVFPCSVIIILYGLVFVLVRKHATAIRDLNVHTKTQTSKNATESMKSERKAAKSLGIVVCGFLACLFPYFIYSLLGKAIAVEVESFQKVLILVYLNSTINPVIYALFYPWFRKCVKLVLTFQIFKRNSALIKVV</sequence>
<dbReference type="InterPro" id="IPR050569">
    <property type="entry name" value="TAAR"/>
</dbReference>
<feature type="transmembrane region" description="Helical" evidence="12">
    <location>
        <begin position="64"/>
        <end position="88"/>
    </location>
</feature>
<evidence type="ECO:0000313" key="15">
    <source>
        <dbReference type="Proteomes" id="UP000018467"/>
    </source>
</evidence>
<evidence type="ECO:0000256" key="7">
    <source>
        <dbReference type="ARBA" id="ARBA00023157"/>
    </source>
</evidence>
<evidence type="ECO:0000256" key="11">
    <source>
        <dbReference type="RuleBase" id="RU000688"/>
    </source>
</evidence>
<dbReference type="Gene3D" id="1.20.1070.10">
    <property type="entry name" value="Rhodopsin 7-helix transmembrane proteins"/>
    <property type="match status" value="1"/>
</dbReference>
<dbReference type="InterPro" id="IPR009132">
    <property type="entry name" value="TAAR_fam"/>
</dbReference>
<evidence type="ECO:0000256" key="4">
    <source>
        <dbReference type="ARBA" id="ARBA00022989"/>
    </source>
</evidence>
<dbReference type="Pfam" id="PF00001">
    <property type="entry name" value="7tm_1"/>
    <property type="match status" value="1"/>
</dbReference>
<comment type="similarity">
    <text evidence="11">Belongs to the G-protein coupled receptor 1 family.</text>
</comment>
<keyword evidence="9" id="KW-0325">Glycoprotein</keyword>
<dbReference type="PANTHER" id="PTHR24249">
    <property type="entry name" value="HISTAMINE RECEPTOR-RELATED G-PROTEIN COUPLED RECEPTOR"/>
    <property type="match status" value="1"/>
</dbReference>
<feature type="transmembrane region" description="Helical" evidence="12">
    <location>
        <begin position="185"/>
        <end position="213"/>
    </location>
</feature>
<proteinExistence type="inferred from homology"/>
<dbReference type="PROSITE" id="PS00237">
    <property type="entry name" value="G_PROTEIN_RECEP_F1_1"/>
    <property type="match status" value="1"/>
</dbReference>
<name>A0A3B1K8A5_ASTMX</name>
<accession>A0A3B1K8A5</accession>
<feature type="transmembrane region" description="Helical" evidence="12">
    <location>
        <begin position="28"/>
        <end position="52"/>
    </location>
</feature>
<evidence type="ECO:0000256" key="10">
    <source>
        <dbReference type="ARBA" id="ARBA00023224"/>
    </source>
</evidence>
<reference evidence="14" key="3">
    <citation type="submission" date="2025-08" db="UniProtKB">
        <authorList>
            <consortium name="Ensembl"/>
        </authorList>
    </citation>
    <scope>IDENTIFICATION</scope>
</reference>
<evidence type="ECO:0000313" key="14">
    <source>
        <dbReference type="Ensembl" id="ENSAMXP00000050922.1"/>
    </source>
</evidence>
<dbReference type="GO" id="GO:0005886">
    <property type="term" value="C:plasma membrane"/>
    <property type="evidence" value="ECO:0007669"/>
    <property type="project" value="UniProtKB-SubCell"/>
</dbReference>
<dbReference type="Proteomes" id="UP000018467">
    <property type="component" value="Unassembled WGS sequence"/>
</dbReference>
<feature type="transmembrane region" description="Helical" evidence="12">
    <location>
        <begin position="143"/>
        <end position="165"/>
    </location>
</feature>
<reference evidence="15" key="2">
    <citation type="journal article" date="2014" name="Nat. Commun.">
        <title>The cavefish genome reveals candidate genes for eye loss.</title>
        <authorList>
            <person name="McGaugh S.E."/>
            <person name="Gross J.B."/>
            <person name="Aken B."/>
            <person name="Blin M."/>
            <person name="Borowsky R."/>
            <person name="Chalopin D."/>
            <person name="Hinaux H."/>
            <person name="Jeffery W.R."/>
            <person name="Keene A."/>
            <person name="Ma L."/>
            <person name="Minx P."/>
            <person name="Murphy D."/>
            <person name="O'Quin K.E."/>
            <person name="Retaux S."/>
            <person name="Rohner N."/>
            <person name="Searle S.M."/>
            <person name="Stahl B.A."/>
            <person name="Tabin C."/>
            <person name="Volff J.N."/>
            <person name="Yoshizawa M."/>
            <person name="Warren W.C."/>
        </authorList>
    </citation>
    <scope>NUCLEOTIDE SEQUENCE [LARGE SCALE GENOMIC DNA]</scope>
    <source>
        <strain evidence="15">female</strain>
    </source>
</reference>
<evidence type="ECO:0000256" key="3">
    <source>
        <dbReference type="ARBA" id="ARBA00022692"/>
    </source>
</evidence>
<keyword evidence="4 12" id="KW-1133">Transmembrane helix</keyword>
<evidence type="ECO:0000256" key="8">
    <source>
        <dbReference type="ARBA" id="ARBA00023170"/>
    </source>
</evidence>
<dbReference type="InParanoid" id="A0A3B1K8A5"/>
<dbReference type="SMART" id="SM01381">
    <property type="entry name" value="7TM_GPCR_Srsx"/>
    <property type="match status" value="1"/>
</dbReference>
<dbReference type="SUPFAM" id="SSF81321">
    <property type="entry name" value="Family A G protein-coupled receptor-like"/>
    <property type="match status" value="1"/>
</dbReference>
<dbReference type="AlphaFoldDB" id="A0A3B1K8A5"/>
<keyword evidence="10 11" id="KW-0807">Transducer</keyword>
<evidence type="ECO:0000256" key="6">
    <source>
        <dbReference type="ARBA" id="ARBA00023136"/>
    </source>
</evidence>
<dbReference type="InterPro" id="IPR000276">
    <property type="entry name" value="GPCR_Rhodpsn"/>
</dbReference>
<keyword evidence="8 11" id="KW-0675">Receptor</keyword>
<keyword evidence="15" id="KW-1185">Reference proteome</keyword>
<evidence type="ECO:0000259" key="13">
    <source>
        <dbReference type="PROSITE" id="PS50262"/>
    </source>
</evidence>
<dbReference type="PRINTS" id="PR01830">
    <property type="entry name" value="TRACEAMINER"/>
</dbReference>
<dbReference type="PROSITE" id="PS50262">
    <property type="entry name" value="G_PROTEIN_RECEP_F1_2"/>
    <property type="match status" value="1"/>
</dbReference>
<protein>
    <submittedName>
        <fullName evidence="14">Trace amine-associated receptor 13c-like</fullName>
    </submittedName>
</protein>
<evidence type="ECO:0000256" key="1">
    <source>
        <dbReference type="ARBA" id="ARBA00004651"/>
    </source>
</evidence>
<keyword evidence="7" id="KW-1015">Disulfide bond</keyword>
<reference evidence="14" key="4">
    <citation type="submission" date="2025-09" db="UniProtKB">
        <authorList>
            <consortium name="Ensembl"/>
        </authorList>
    </citation>
    <scope>IDENTIFICATION</scope>
</reference>
<feature type="domain" description="G-protein coupled receptors family 1 profile" evidence="13">
    <location>
        <begin position="43"/>
        <end position="298"/>
    </location>
</feature>
<feature type="transmembrane region" description="Helical" evidence="12">
    <location>
        <begin position="285"/>
        <end position="305"/>
    </location>
</feature>
<dbReference type="Ensembl" id="ENSAMXT00000058027.1">
    <property type="protein sequence ID" value="ENSAMXP00000050922.1"/>
    <property type="gene ID" value="ENSAMXG00000031876.1"/>
</dbReference>
<dbReference type="GeneTree" id="ENSGT01050000244823"/>
<evidence type="ECO:0000256" key="12">
    <source>
        <dbReference type="SAM" id="Phobius"/>
    </source>
</evidence>
<reference evidence="15" key="1">
    <citation type="submission" date="2013-03" db="EMBL/GenBank/DDBJ databases">
        <authorList>
            <person name="Jeffery W."/>
            <person name="Warren W."/>
            <person name="Wilson R.K."/>
        </authorList>
    </citation>
    <scope>NUCLEOTIDE SEQUENCE</scope>
    <source>
        <strain evidence="15">female</strain>
    </source>
</reference>